<dbReference type="PANTHER" id="PTHR23517:SF2">
    <property type="entry name" value="MULTIDRUG RESISTANCE PROTEIN MDTH"/>
    <property type="match status" value="1"/>
</dbReference>
<feature type="transmembrane region" description="Helical" evidence="8">
    <location>
        <begin position="345"/>
        <end position="367"/>
    </location>
</feature>
<sequence>MTAPRTRARDLPTGFWWLWLAVLVTWTGRFVVPFMTLFLTRDAGLTTSQAGLIVAGYGGGVVVSTLGGGVLCDLVGRRRTLLGSMLLSAVAMGVIPSFTHPAATAGLLFVFGLVNGAAQPAITALVTDLVAPAHRRTAFAYKYWAVNLGYAIGPLLAGFIAERAFEYLFYAQAGVLVIAAAIVLGGVRDPYTPPGLGGRARRADRAVDTGSLGEVLRDRVFLTFVAGMFVYSVVYVQSTVSLPVTMLDEGFTSQQYGLLLTLNGVLLCALGIPSASLVARWRREAILAVALCVTAVGVGLQAFATSWAWYAVAVGVWTLGEMGAHPAAQSIAADMSHRRARGRYLGVYALAFSTATMVAPLVGGGVIQYLGSAALWLGCAAACVLIAAFLTATARSREDRVARSEGADGAQDTDEPDGARPVDETVQKAR</sequence>
<dbReference type="InterPro" id="IPR036259">
    <property type="entry name" value="MFS_trans_sf"/>
</dbReference>
<keyword evidence="4 8" id="KW-0812">Transmembrane</keyword>
<dbReference type="InterPro" id="IPR011701">
    <property type="entry name" value="MFS"/>
</dbReference>
<feature type="transmembrane region" description="Helical" evidence="8">
    <location>
        <begin position="285"/>
        <end position="301"/>
    </location>
</feature>
<evidence type="ECO:0000313" key="10">
    <source>
        <dbReference type="EMBL" id="MDT0318890.1"/>
    </source>
</evidence>
<evidence type="ECO:0000256" key="2">
    <source>
        <dbReference type="ARBA" id="ARBA00022448"/>
    </source>
</evidence>
<evidence type="ECO:0000256" key="6">
    <source>
        <dbReference type="ARBA" id="ARBA00023136"/>
    </source>
</evidence>
<feature type="transmembrane region" description="Helical" evidence="8">
    <location>
        <begin position="256"/>
        <end position="278"/>
    </location>
</feature>
<keyword evidence="5 8" id="KW-1133">Transmembrane helix</keyword>
<organism evidence="10 11">
    <name type="scientific">Streptomyces millisiae</name>
    <dbReference type="NCBI Taxonomy" id="3075542"/>
    <lineage>
        <taxon>Bacteria</taxon>
        <taxon>Bacillati</taxon>
        <taxon>Actinomycetota</taxon>
        <taxon>Actinomycetes</taxon>
        <taxon>Kitasatosporales</taxon>
        <taxon>Streptomycetaceae</taxon>
        <taxon>Streptomyces</taxon>
    </lineage>
</organism>
<comment type="subcellular location">
    <subcellularLocation>
        <location evidence="1">Cell membrane</location>
        <topology evidence="1">Multi-pass membrane protein</topology>
    </subcellularLocation>
</comment>
<keyword evidence="11" id="KW-1185">Reference proteome</keyword>
<protein>
    <submittedName>
        <fullName evidence="10">MFS transporter</fullName>
    </submittedName>
</protein>
<feature type="transmembrane region" description="Helical" evidence="8">
    <location>
        <begin position="307"/>
        <end position="324"/>
    </location>
</feature>
<feature type="transmembrane region" description="Helical" evidence="8">
    <location>
        <begin position="81"/>
        <end position="99"/>
    </location>
</feature>
<feature type="transmembrane region" description="Helical" evidence="8">
    <location>
        <begin position="15"/>
        <end position="38"/>
    </location>
</feature>
<evidence type="ECO:0000256" key="5">
    <source>
        <dbReference type="ARBA" id="ARBA00022989"/>
    </source>
</evidence>
<dbReference type="Pfam" id="PF07690">
    <property type="entry name" value="MFS_1"/>
    <property type="match status" value="1"/>
</dbReference>
<dbReference type="SUPFAM" id="SSF103473">
    <property type="entry name" value="MFS general substrate transporter"/>
    <property type="match status" value="1"/>
</dbReference>
<feature type="transmembrane region" description="Helical" evidence="8">
    <location>
        <begin position="220"/>
        <end position="236"/>
    </location>
</feature>
<keyword evidence="6 8" id="KW-0472">Membrane</keyword>
<evidence type="ECO:0000313" key="11">
    <source>
        <dbReference type="Proteomes" id="UP001183420"/>
    </source>
</evidence>
<comment type="caution">
    <text evidence="10">The sequence shown here is derived from an EMBL/GenBank/DDBJ whole genome shotgun (WGS) entry which is preliminary data.</text>
</comment>
<feature type="transmembrane region" description="Helical" evidence="8">
    <location>
        <begin position="167"/>
        <end position="187"/>
    </location>
</feature>
<dbReference type="CDD" id="cd17329">
    <property type="entry name" value="MFS_MdtH_MDR_like"/>
    <property type="match status" value="1"/>
</dbReference>
<dbReference type="PROSITE" id="PS50850">
    <property type="entry name" value="MFS"/>
    <property type="match status" value="1"/>
</dbReference>
<keyword evidence="2" id="KW-0813">Transport</keyword>
<dbReference type="InterPro" id="IPR050171">
    <property type="entry name" value="MFS_Transporters"/>
</dbReference>
<evidence type="ECO:0000256" key="1">
    <source>
        <dbReference type="ARBA" id="ARBA00004651"/>
    </source>
</evidence>
<evidence type="ECO:0000256" key="3">
    <source>
        <dbReference type="ARBA" id="ARBA00022475"/>
    </source>
</evidence>
<evidence type="ECO:0000259" key="9">
    <source>
        <dbReference type="PROSITE" id="PS50850"/>
    </source>
</evidence>
<feature type="transmembrane region" description="Helical" evidence="8">
    <location>
        <begin position="373"/>
        <end position="394"/>
    </location>
</feature>
<evidence type="ECO:0000256" key="7">
    <source>
        <dbReference type="SAM" id="MobiDB-lite"/>
    </source>
</evidence>
<gene>
    <name evidence="10" type="ORF">RNC47_11135</name>
</gene>
<dbReference type="Proteomes" id="UP001183420">
    <property type="component" value="Unassembled WGS sequence"/>
</dbReference>
<evidence type="ECO:0000256" key="4">
    <source>
        <dbReference type="ARBA" id="ARBA00022692"/>
    </source>
</evidence>
<dbReference type="PANTHER" id="PTHR23517">
    <property type="entry name" value="RESISTANCE PROTEIN MDTM, PUTATIVE-RELATED-RELATED"/>
    <property type="match status" value="1"/>
</dbReference>
<dbReference type="InterPro" id="IPR020846">
    <property type="entry name" value="MFS_dom"/>
</dbReference>
<proteinExistence type="predicted"/>
<reference evidence="11" key="1">
    <citation type="submission" date="2023-07" db="EMBL/GenBank/DDBJ databases">
        <title>30 novel species of actinomycetes from the DSMZ collection.</title>
        <authorList>
            <person name="Nouioui I."/>
        </authorList>
    </citation>
    <scope>NUCLEOTIDE SEQUENCE [LARGE SCALE GENOMIC DNA]</scope>
    <source>
        <strain evidence="11">DSM 44918</strain>
    </source>
</reference>
<feature type="transmembrane region" description="Helical" evidence="8">
    <location>
        <begin position="50"/>
        <end position="74"/>
    </location>
</feature>
<feature type="transmembrane region" description="Helical" evidence="8">
    <location>
        <begin position="105"/>
        <end position="131"/>
    </location>
</feature>
<evidence type="ECO:0000256" key="8">
    <source>
        <dbReference type="SAM" id="Phobius"/>
    </source>
</evidence>
<dbReference type="EMBL" id="JAVREM010000009">
    <property type="protein sequence ID" value="MDT0318890.1"/>
    <property type="molecule type" value="Genomic_DNA"/>
</dbReference>
<name>A0ABU2LN10_9ACTN</name>
<accession>A0ABU2LN10</accession>
<feature type="region of interest" description="Disordered" evidence="7">
    <location>
        <begin position="398"/>
        <end position="430"/>
    </location>
</feature>
<dbReference type="RefSeq" id="WP_311597845.1">
    <property type="nucleotide sequence ID" value="NZ_JAVREM010000009.1"/>
</dbReference>
<keyword evidence="3" id="KW-1003">Cell membrane</keyword>
<feature type="domain" description="Major facilitator superfamily (MFS) profile" evidence="9">
    <location>
        <begin position="14"/>
        <end position="398"/>
    </location>
</feature>
<feature type="compositionally biased region" description="Basic and acidic residues" evidence="7">
    <location>
        <begin position="417"/>
        <end position="430"/>
    </location>
</feature>
<feature type="transmembrane region" description="Helical" evidence="8">
    <location>
        <begin position="143"/>
        <end position="161"/>
    </location>
</feature>
<dbReference type="Gene3D" id="1.20.1250.20">
    <property type="entry name" value="MFS general substrate transporter like domains"/>
    <property type="match status" value="2"/>
</dbReference>